<sequence length="106" mass="12082">MIKRLFSKYFELAFWITAMLCLAFTSPTATPHFTLCPLKLMGITWCPGCGLGHAIIYLFHGDIRNSFHAHWLGIPAVLIVFHRIYVLGKDRLGYGQRFENTGKHVS</sequence>
<gene>
    <name evidence="2" type="ORF">SNE25_02490</name>
</gene>
<name>A0ABZ0TNE0_9SPHI</name>
<protein>
    <submittedName>
        <fullName evidence="2">DUF2752 domain-containing protein</fullName>
    </submittedName>
</protein>
<evidence type="ECO:0000313" key="2">
    <source>
        <dbReference type="EMBL" id="WPU94389.1"/>
    </source>
</evidence>
<dbReference type="InterPro" id="IPR021215">
    <property type="entry name" value="DUF2752"/>
</dbReference>
<reference evidence="2 3" key="1">
    <citation type="submission" date="2023-11" db="EMBL/GenBank/DDBJ databases">
        <title>Analysis of the Genomes of Mucilaginibacter gossypii cycad 4 and M. sabulilitoris SNA2: microbes with the potential for plant growth promotion.</title>
        <authorList>
            <person name="Hirsch A.M."/>
            <person name="Humm E."/>
            <person name="Rubbi M."/>
            <person name="Del Vecchio G."/>
            <person name="Ha S.M."/>
            <person name="Pellegrini M."/>
            <person name="Gunsalus R.P."/>
        </authorList>
    </citation>
    <scope>NUCLEOTIDE SEQUENCE [LARGE SCALE GENOMIC DNA]</scope>
    <source>
        <strain evidence="2 3">SNA2</strain>
    </source>
</reference>
<dbReference type="RefSeq" id="WP_321563511.1">
    <property type="nucleotide sequence ID" value="NZ_CP139558.1"/>
</dbReference>
<keyword evidence="1" id="KW-0472">Membrane</keyword>
<feature type="transmembrane region" description="Helical" evidence="1">
    <location>
        <begin position="71"/>
        <end position="88"/>
    </location>
</feature>
<organism evidence="2 3">
    <name type="scientific">Mucilaginibacter sabulilitoris</name>
    <dbReference type="NCBI Taxonomy" id="1173583"/>
    <lineage>
        <taxon>Bacteria</taxon>
        <taxon>Pseudomonadati</taxon>
        <taxon>Bacteroidota</taxon>
        <taxon>Sphingobacteriia</taxon>
        <taxon>Sphingobacteriales</taxon>
        <taxon>Sphingobacteriaceae</taxon>
        <taxon>Mucilaginibacter</taxon>
    </lineage>
</organism>
<evidence type="ECO:0000313" key="3">
    <source>
        <dbReference type="Proteomes" id="UP001324380"/>
    </source>
</evidence>
<feature type="transmembrane region" description="Helical" evidence="1">
    <location>
        <begin position="42"/>
        <end position="59"/>
    </location>
</feature>
<accession>A0ABZ0TNE0</accession>
<keyword evidence="1" id="KW-0812">Transmembrane</keyword>
<evidence type="ECO:0000256" key="1">
    <source>
        <dbReference type="SAM" id="Phobius"/>
    </source>
</evidence>
<keyword evidence="3" id="KW-1185">Reference proteome</keyword>
<dbReference type="Pfam" id="PF10825">
    <property type="entry name" value="DUF2752"/>
    <property type="match status" value="1"/>
</dbReference>
<proteinExistence type="predicted"/>
<keyword evidence="1" id="KW-1133">Transmembrane helix</keyword>
<feature type="transmembrane region" description="Helical" evidence="1">
    <location>
        <begin position="12"/>
        <end position="30"/>
    </location>
</feature>
<dbReference type="EMBL" id="CP139558">
    <property type="protein sequence ID" value="WPU94389.1"/>
    <property type="molecule type" value="Genomic_DNA"/>
</dbReference>
<dbReference type="Proteomes" id="UP001324380">
    <property type="component" value="Chromosome"/>
</dbReference>